<dbReference type="Gene3D" id="3.10.150.10">
    <property type="entry name" value="DNA Polymerase III, subunit A, domain 2"/>
    <property type="match status" value="1"/>
</dbReference>
<dbReference type="SMART" id="SM00480">
    <property type="entry name" value="POL3Bc"/>
    <property type="match status" value="1"/>
</dbReference>
<keyword evidence="4 10" id="KW-0963">Cytoplasm</keyword>
<dbReference type="Pfam" id="PF02767">
    <property type="entry name" value="DNA_pol3_beta_2"/>
    <property type="match status" value="1"/>
</dbReference>
<dbReference type="SUPFAM" id="SSF55979">
    <property type="entry name" value="DNA clamp"/>
    <property type="match status" value="3"/>
</dbReference>
<evidence type="ECO:0000256" key="6">
    <source>
        <dbReference type="ARBA" id="ARBA00022695"/>
    </source>
</evidence>
<dbReference type="Proteomes" id="UP001230685">
    <property type="component" value="Unassembled WGS sequence"/>
</dbReference>
<name>A0ABT9EHC7_9SPHN</name>
<evidence type="ECO:0000256" key="10">
    <source>
        <dbReference type="PIRNR" id="PIRNR000804"/>
    </source>
</evidence>
<proteinExistence type="inferred from homology"/>
<evidence type="ECO:0000256" key="7">
    <source>
        <dbReference type="ARBA" id="ARBA00022705"/>
    </source>
</evidence>
<evidence type="ECO:0000256" key="1">
    <source>
        <dbReference type="ARBA" id="ARBA00004496"/>
    </source>
</evidence>
<evidence type="ECO:0000256" key="2">
    <source>
        <dbReference type="ARBA" id="ARBA00010752"/>
    </source>
</evidence>
<keyword evidence="7 10" id="KW-0235">DNA replication</keyword>
<feature type="domain" description="DNA polymerase III beta sliding clamp central" evidence="12">
    <location>
        <begin position="128"/>
        <end position="242"/>
    </location>
</feature>
<comment type="caution">
    <text evidence="13">The sequence shown here is derived from an EMBL/GenBank/DDBJ whole genome shotgun (WGS) entry which is preliminary data.</text>
</comment>
<keyword evidence="8 10" id="KW-0239">DNA-directed DNA polymerase</keyword>
<evidence type="ECO:0000259" key="11">
    <source>
        <dbReference type="Pfam" id="PF00712"/>
    </source>
</evidence>
<dbReference type="GO" id="GO:0003887">
    <property type="term" value="F:DNA-directed DNA polymerase activity"/>
    <property type="evidence" value="ECO:0007669"/>
    <property type="project" value="UniProtKB-EC"/>
</dbReference>
<evidence type="ECO:0000256" key="3">
    <source>
        <dbReference type="ARBA" id="ARBA00021035"/>
    </source>
</evidence>
<dbReference type="InterPro" id="IPR022634">
    <property type="entry name" value="DNA_polIII_beta_N"/>
</dbReference>
<keyword evidence="14" id="KW-1185">Reference proteome</keyword>
<evidence type="ECO:0000256" key="4">
    <source>
        <dbReference type="ARBA" id="ARBA00022490"/>
    </source>
</evidence>
<protein>
    <recommendedName>
        <fullName evidence="3 10">Beta sliding clamp</fullName>
    </recommendedName>
</protein>
<comment type="similarity">
    <text evidence="2 10">Belongs to the beta sliding clamp family.</text>
</comment>
<feature type="domain" description="DNA polymerase III beta sliding clamp N-terminal" evidence="11">
    <location>
        <begin position="1"/>
        <end position="116"/>
    </location>
</feature>
<dbReference type="PIRSF" id="PIRSF000804">
    <property type="entry name" value="DNA_pol_III_b"/>
    <property type="match status" value="1"/>
</dbReference>
<evidence type="ECO:0000256" key="8">
    <source>
        <dbReference type="ARBA" id="ARBA00022932"/>
    </source>
</evidence>
<sequence length="372" mass="39022">MTVEVDRDALVAGVRSVIDVVAGRCTIPILANLLLDVSGGQFTITGADLDMQAASTIEASGELSTTVDAQKLLAAASSFKPGKLTLTPNTGKSGLVLRQGRGQRTLQTLPAADFPKREPLTNAKAFSIPAASLSRILDTTHFAQSRDETRYYLIGSFLHVAADKLKAAATDGHRLISVEVPLPEGAAGMPDTIVPASATSHLRKLLAKFEGSVAVEVTAKAMTFTVGATRIITNVVDGTFPDYSRVIPPQGAHSLTTVRDALVEPVAAVTAVINAEGDKFKVRSVAFDLGGADGHLVRSRDQMGTTASEPLDGDLDGAPIEFGVNAAYFRSVVGAFAEKARVTINTSGPASPLRFTSDKDPDLIGVVMPMRI</sequence>
<dbReference type="CDD" id="cd00140">
    <property type="entry name" value="beta_clamp"/>
    <property type="match status" value="1"/>
</dbReference>
<dbReference type="PANTHER" id="PTHR30478:SF0">
    <property type="entry name" value="BETA SLIDING CLAMP"/>
    <property type="match status" value="1"/>
</dbReference>
<organism evidence="13 14">
    <name type="scientific">Sphingomonas aurea</name>
    <dbReference type="NCBI Taxonomy" id="3063994"/>
    <lineage>
        <taxon>Bacteria</taxon>
        <taxon>Pseudomonadati</taxon>
        <taxon>Pseudomonadota</taxon>
        <taxon>Alphaproteobacteria</taxon>
        <taxon>Sphingomonadales</taxon>
        <taxon>Sphingomonadaceae</taxon>
        <taxon>Sphingomonas</taxon>
    </lineage>
</organism>
<comment type="function">
    <text evidence="10">Confers DNA tethering and processivity to DNA polymerases and other proteins. Acts as a clamp, forming a ring around DNA (a reaction catalyzed by the clamp-loading complex) which diffuses in an ATP-independent manner freely and bidirectionally along dsDNA. Initially characterized for its ability to contact the catalytic subunit of DNA polymerase III (Pol III), a complex, multichain enzyme responsible for most of the replicative synthesis in bacteria; Pol III exhibits 3'-5' exonuclease proofreading activity. The beta chain is required for initiation of replication as well as for processivity of DNA replication.</text>
</comment>
<evidence type="ECO:0000313" key="13">
    <source>
        <dbReference type="EMBL" id="MDP1026376.1"/>
    </source>
</evidence>
<dbReference type="InterPro" id="IPR046938">
    <property type="entry name" value="DNA_clamp_sf"/>
</dbReference>
<evidence type="ECO:0000256" key="9">
    <source>
        <dbReference type="ARBA" id="ARBA00023125"/>
    </source>
</evidence>
<evidence type="ECO:0000313" key="14">
    <source>
        <dbReference type="Proteomes" id="UP001230685"/>
    </source>
</evidence>
<dbReference type="InterPro" id="IPR001001">
    <property type="entry name" value="DNA_polIII_beta"/>
</dbReference>
<reference evidence="13 14" key="1">
    <citation type="submission" date="2023-07" db="EMBL/GenBank/DDBJ databases">
        <authorList>
            <person name="Kim M.K."/>
        </authorList>
    </citation>
    <scope>NUCLEOTIDE SEQUENCE [LARGE SCALE GENOMIC DNA]</scope>
    <source>
        <strain evidence="13 14">KR1UV-12</strain>
    </source>
</reference>
<gene>
    <name evidence="13" type="primary">dnaN</name>
    <name evidence="13" type="ORF">Q5H91_04060</name>
</gene>
<dbReference type="EMBL" id="JAUUDS010000001">
    <property type="protein sequence ID" value="MDP1026376.1"/>
    <property type="molecule type" value="Genomic_DNA"/>
</dbReference>
<dbReference type="NCBIfam" id="TIGR00663">
    <property type="entry name" value="dnan"/>
    <property type="match status" value="1"/>
</dbReference>
<evidence type="ECO:0000256" key="5">
    <source>
        <dbReference type="ARBA" id="ARBA00022679"/>
    </source>
</evidence>
<keyword evidence="6 10" id="KW-0548">Nucleotidyltransferase</keyword>
<comment type="subcellular location">
    <subcellularLocation>
        <location evidence="1 10">Cytoplasm</location>
    </subcellularLocation>
</comment>
<comment type="subunit">
    <text evidence="10">Forms a ring-shaped head-to-tail homodimer around DNA.</text>
</comment>
<dbReference type="Pfam" id="PF00712">
    <property type="entry name" value="DNA_pol3_beta"/>
    <property type="match status" value="1"/>
</dbReference>
<dbReference type="Gene3D" id="3.70.10.10">
    <property type="match status" value="1"/>
</dbReference>
<dbReference type="InterPro" id="IPR022637">
    <property type="entry name" value="DNA_polIII_beta_cen"/>
</dbReference>
<dbReference type="RefSeq" id="WP_305171932.1">
    <property type="nucleotide sequence ID" value="NZ_JAUUDS010000001.1"/>
</dbReference>
<accession>A0ABT9EHC7</accession>
<keyword evidence="9" id="KW-0238">DNA-binding</keyword>
<dbReference type="PANTHER" id="PTHR30478">
    <property type="entry name" value="DNA POLYMERASE III SUBUNIT BETA"/>
    <property type="match status" value="1"/>
</dbReference>
<evidence type="ECO:0000259" key="12">
    <source>
        <dbReference type="Pfam" id="PF02767"/>
    </source>
</evidence>
<keyword evidence="5 10" id="KW-0808">Transferase</keyword>